<keyword evidence="2" id="KW-1185">Reference proteome</keyword>
<dbReference type="RefSeq" id="WP_111343666.1">
    <property type="nucleotide sequence ID" value="NZ_QLII01000001.1"/>
</dbReference>
<organism evidence="1 2">
    <name type="scientific">Spirosoma telluris</name>
    <dbReference type="NCBI Taxonomy" id="2183553"/>
    <lineage>
        <taxon>Bacteria</taxon>
        <taxon>Pseudomonadati</taxon>
        <taxon>Bacteroidota</taxon>
        <taxon>Cytophagia</taxon>
        <taxon>Cytophagales</taxon>
        <taxon>Cytophagaceae</taxon>
        <taxon>Spirosoma</taxon>
    </lineage>
</organism>
<evidence type="ECO:0000313" key="2">
    <source>
        <dbReference type="Proteomes" id="UP000249016"/>
    </source>
</evidence>
<gene>
    <name evidence="1" type="ORF">HMF3257_16285</name>
</gene>
<protein>
    <recommendedName>
        <fullName evidence="3">Galactose oxidase</fullName>
    </recommendedName>
</protein>
<evidence type="ECO:0008006" key="3">
    <source>
        <dbReference type="Google" id="ProtNLM"/>
    </source>
</evidence>
<dbReference type="Proteomes" id="UP000249016">
    <property type="component" value="Unassembled WGS sequence"/>
</dbReference>
<dbReference type="InterPro" id="IPR015915">
    <property type="entry name" value="Kelch-typ_b-propeller"/>
</dbReference>
<dbReference type="Gene3D" id="2.120.10.80">
    <property type="entry name" value="Kelch-type beta propeller"/>
    <property type="match status" value="1"/>
</dbReference>
<name>A0A327NRJ9_9BACT</name>
<reference evidence="1 2" key="1">
    <citation type="submission" date="2018-06" db="EMBL/GenBank/DDBJ databases">
        <title>Spirosoma sp. HMF3257 Genome sequencing and assembly.</title>
        <authorList>
            <person name="Kang H."/>
            <person name="Cha I."/>
            <person name="Kim H."/>
            <person name="Kang J."/>
            <person name="Joh K."/>
        </authorList>
    </citation>
    <scope>NUCLEOTIDE SEQUENCE [LARGE SCALE GENOMIC DNA]</scope>
    <source>
        <strain evidence="1 2">HMF3257</strain>
    </source>
</reference>
<dbReference type="SUPFAM" id="SSF117281">
    <property type="entry name" value="Kelch motif"/>
    <property type="match status" value="1"/>
</dbReference>
<sequence>MDAYHIQLKRNDGIPSLIWEKLAPMPRGMSAGGGTVPLLNDNQFFFWGGVDAVTAGWKTPAKHPGIIRSMLIYKPKTDEWEYLGKSRPMLPE</sequence>
<comment type="caution">
    <text evidence="1">The sequence shown here is derived from an EMBL/GenBank/DDBJ whole genome shotgun (WGS) entry which is preliminary data.</text>
</comment>
<dbReference type="EMBL" id="QLII01000001">
    <property type="protein sequence ID" value="RAI75348.1"/>
    <property type="molecule type" value="Genomic_DNA"/>
</dbReference>
<evidence type="ECO:0000313" key="1">
    <source>
        <dbReference type="EMBL" id="RAI75348.1"/>
    </source>
</evidence>
<dbReference type="AlphaFoldDB" id="A0A327NRJ9"/>
<proteinExistence type="predicted"/>
<accession>A0A327NRJ9</accession>